<dbReference type="Proteomes" id="UP000294933">
    <property type="component" value="Unassembled WGS sequence"/>
</dbReference>
<evidence type="ECO:0000313" key="2">
    <source>
        <dbReference type="Proteomes" id="UP000294933"/>
    </source>
</evidence>
<evidence type="ECO:0000313" key="1">
    <source>
        <dbReference type="EMBL" id="TDL21489.1"/>
    </source>
</evidence>
<keyword evidence="2" id="KW-1185">Reference proteome</keyword>
<organism evidence="1 2">
    <name type="scientific">Rickenella mellea</name>
    <dbReference type="NCBI Taxonomy" id="50990"/>
    <lineage>
        <taxon>Eukaryota</taxon>
        <taxon>Fungi</taxon>
        <taxon>Dikarya</taxon>
        <taxon>Basidiomycota</taxon>
        <taxon>Agaricomycotina</taxon>
        <taxon>Agaricomycetes</taxon>
        <taxon>Hymenochaetales</taxon>
        <taxon>Rickenellaceae</taxon>
        <taxon>Rickenella</taxon>
    </lineage>
</organism>
<proteinExistence type="predicted"/>
<reference evidence="1 2" key="1">
    <citation type="submission" date="2018-06" db="EMBL/GenBank/DDBJ databases">
        <title>A transcriptomic atlas of mushroom development highlights an independent origin of complex multicellularity.</title>
        <authorList>
            <consortium name="DOE Joint Genome Institute"/>
            <person name="Krizsan K."/>
            <person name="Almasi E."/>
            <person name="Merenyi Z."/>
            <person name="Sahu N."/>
            <person name="Viragh M."/>
            <person name="Koszo T."/>
            <person name="Mondo S."/>
            <person name="Kiss B."/>
            <person name="Balint B."/>
            <person name="Kues U."/>
            <person name="Barry K."/>
            <person name="Hegedus J.C."/>
            <person name="Henrissat B."/>
            <person name="Johnson J."/>
            <person name="Lipzen A."/>
            <person name="Ohm R."/>
            <person name="Nagy I."/>
            <person name="Pangilinan J."/>
            <person name="Yan J."/>
            <person name="Xiong Y."/>
            <person name="Grigoriev I.V."/>
            <person name="Hibbett D.S."/>
            <person name="Nagy L.G."/>
        </authorList>
    </citation>
    <scope>NUCLEOTIDE SEQUENCE [LARGE SCALE GENOMIC DNA]</scope>
    <source>
        <strain evidence="1 2">SZMC22713</strain>
    </source>
</reference>
<protein>
    <submittedName>
        <fullName evidence="1">Uncharacterized protein</fullName>
    </submittedName>
</protein>
<sequence length="133" mass="14749">MRLHSGDSTIVDVPRYEHNLNEEADNPPEVKRLMAEIGKAPSSSLSYPSLFSKIAGPEHAIGCNRPFVYNTIPLVLLHEAFGIFKDKCETPPSDQHSPVLTNSPFWYANGTSRRPTGEQRSCTCSTITSALRF</sequence>
<dbReference type="AlphaFoldDB" id="A0A4Y7Q3M2"/>
<dbReference type="EMBL" id="ML170180">
    <property type="protein sequence ID" value="TDL21489.1"/>
    <property type="molecule type" value="Genomic_DNA"/>
</dbReference>
<gene>
    <name evidence="1" type="ORF">BD410DRAFT_293162</name>
</gene>
<name>A0A4Y7Q3M2_9AGAM</name>
<accession>A0A4Y7Q3M2</accession>
<dbReference type="VEuPathDB" id="FungiDB:BD410DRAFT_293162"/>
<dbReference type="STRING" id="50990.A0A4Y7Q3M2"/>